<name>A0A9P6VV37_RHOMI</name>
<evidence type="ECO:0000256" key="1">
    <source>
        <dbReference type="SAM" id="MobiDB-lite"/>
    </source>
</evidence>
<reference evidence="2 3" key="1">
    <citation type="submission" date="2020-11" db="EMBL/GenBank/DDBJ databases">
        <title>Kefir isolates.</title>
        <authorList>
            <person name="Marcisauskas S."/>
            <person name="Kim Y."/>
            <person name="Blasche S."/>
        </authorList>
    </citation>
    <scope>NUCLEOTIDE SEQUENCE [LARGE SCALE GENOMIC DNA]</scope>
    <source>
        <strain evidence="2 3">KR</strain>
    </source>
</reference>
<gene>
    <name evidence="2" type="ORF">C6P46_000708</name>
</gene>
<accession>A0A9P6VV37</accession>
<proteinExistence type="predicted"/>
<dbReference type="InterPro" id="IPR012535">
    <property type="entry name" value="Cell_div_Cdc14"/>
</dbReference>
<keyword evidence="3" id="KW-1185">Reference proteome</keyword>
<sequence length="525" mass="56571">MSIQASKATLLDAIDDLLSVRSSPARQTAALASLEAVVARLAVDPAAPPLADAFLRWQDSPSRNVAATLLEWLGRLVVRNDLSAESLLRENIGSDVLRCLRLLQGVLLLHRPSQHFFARKATHEILLALLELARPNNPNTPLLGTPKPQPSPVLFPPTPAASPSLPSEAYSAPAQAELPTQLALAVLDTLLCGLVDHPKNMRTFESVGGLGAIVRVLKDKSVSQAVRIKVIEMLFFYLMPEATPSASSSSDLNPLAASHAATPTLDSNVLAHPEQLPDLLSGAADFIPQTPVKSRVRPPPASSSRERRESPAQSSREGSPTRSPRLSKRADPSPSDWLPETTPPRGHHAGHHGDTLERRRTPCTPRGRRATAVRPEKSQDAPATQAEVTRSPIRSTSGHRRTQSAVADGTLPNLRPPASGERSSSSSLDRTSEVVRTDMPPPPRPSSVRHASSTVRRTVSQPSAPQPVNPPSTPRAAREGAGAGHRFQSRSPYVRSRSEKKELLRQVMPNVDALEARFKAMGLEL</sequence>
<dbReference type="PANTHER" id="PTHR34065">
    <property type="entry name" value="CELL DIVISION CONTROL PROTEIN 14"/>
    <property type="match status" value="1"/>
</dbReference>
<feature type="compositionally biased region" description="Polar residues" evidence="1">
    <location>
        <begin position="386"/>
        <end position="396"/>
    </location>
</feature>
<dbReference type="OrthoDB" id="5357220at2759"/>
<comment type="caution">
    <text evidence="2">The sequence shown here is derived from an EMBL/GenBank/DDBJ whole genome shotgun (WGS) entry which is preliminary data.</text>
</comment>
<protein>
    <recommendedName>
        <fullName evidence="4">Cell division control protein 14</fullName>
    </recommendedName>
</protein>
<feature type="compositionally biased region" description="Basic and acidic residues" evidence="1">
    <location>
        <begin position="351"/>
        <end position="360"/>
    </location>
</feature>
<evidence type="ECO:0000313" key="2">
    <source>
        <dbReference type="EMBL" id="KAG0655812.1"/>
    </source>
</evidence>
<dbReference type="Pfam" id="PF08045">
    <property type="entry name" value="CDC14"/>
    <property type="match status" value="2"/>
</dbReference>
<organism evidence="2 3">
    <name type="scientific">Rhodotorula mucilaginosa</name>
    <name type="common">Yeast</name>
    <name type="synonym">Rhodotorula rubra</name>
    <dbReference type="NCBI Taxonomy" id="5537"/>
    <lineage>
        <taxon>Eukaryota</taxon>
        <taxon>Fungi</taxon>
        <taxon>Dikarya</taxon>
        <taxon>Basidiomycota</taxon>
        <taxon>Pucciniomycotina</taxon>
        <taxon>Microbotryomycetes</taxon>
        <taxon>Sporidiobolales</taxon>
        <taxon>Sporidiobolaceae</taxon>
        <taxon>Rhodotorula</taxon>
    </lineage>
</organism>
<feature type="compositionally biased region" description="Polar residues" evidence="1">
    <location>
        <begin position="449"/>
        <end position="463"/>
    </location>
</feature>
<dbReference type="AlphaFoldDB" id="A0A9P6VV37"/>
<evidence type="ECO:0008006" key="4">
    <source>
        <dbReference type="Google" id="ProtNLM"/>
    </source>
</evidence>
<dbReference type="Proteomes" id="UP000777482">
    <property type="component" value="Unassembled WGS sequence"/>
</dbReference>
<dbReference type="PANTHER" id="PTHR34065:SF1">
    <property type="entry name" value="CELL DIVISION CONTROL PROTEIN 14"/>
    <property type="match status" value="1"/>
</dbReference>
<dbReference type="EMBL" id="PUHQ01000111">
    <property type="protein sequence ID" value="KAG0655812.1"/>
    <property type="molecule type" value="Genomic_DNA"/>
</dbReference>
<feature type="region of interest" description="Disordered" evidence="1">
    <location>
        <begin position="288"/>
        <end position="501"/>
    </location>
</feature>
<feature type="compositionally biased region" description="Pro residues" evidence="1">
    <location>
        <begin position="464"/>
        <end position="473"/>
    </location>
</feature>
<evidence type="ECO:0000313" key="3">
    <source>
        <dbReference type="Proteomes" id="UP000777482"/>
    </source>
</evidence>